<feature type="domain" description="NACHT" evidence="2">
    <location>
        <begin position="61"/>
        <end position="219"/>
    </location>
</feature>
<dbReference type="InterPro" id="IPR056884">
    <property type="entry name" value="NPHP3-like_N"/>
</dbReference>
<reference evidence="3" key="1">
    <citation type="journal article" date="2020" name="New Phytol.">
        <title>Comparative genomics reveals dynamic genome evolution in host specialist ectomycorrhizal fungi.</title>
        <authorList>
            <person name="Lofgren L.A."/>
            <person name="Nguyen N.H."/>
            <person name="Vilgalys R."/>
            <person name="Ruytinx J."/>
            <person name="Liao H.L."/>
            <person name="Branco S."/>
            <person name="Kuo A."/>
            <person name="LaButti K."/>
            <person name="Lipzen A."/>
            <person name="Andreopoulos W."/>
            <person name="Pangilinan J."/>
            <person name="Riley R."/>
            <person name="Hundley H."/>
            <person name="Na H."/>
            <person name="Barry K."/>
            <person name="Grigoriev I.V."/>
            <person name="Stajich J.E."/>
            <person name="Kennedy P.G."/>
        </authorList>
    </citation>
    <scope>NUCLEOTIDE SEQUENCE</scope>
    <source>
        <strain evidence="3">DOB743</strain>
    </source>
</reference>
<accession>A0A9P7D3P9</accession>
<dbReference type="InterPro" id="IPR011049">
    <property type="entry name" value="Serralysin-like_metalloprot_C"/>
</dbReference>
<keyword evidence="1" id="KW-0677">Repeat</keyword>
<keyword evidence="4" id="KW-1185">Reference proteome</keyword>
<evidence type="ECO:0000313" key="4">
    <source>
        <dbReference type="Proteomes" id="UP000714275"/>
    </source>
</evidence>
<dbReference type="SUPFAM" id="SSF52540">
    <property type="entry name" value="P-loop containing nucleoside triphosphate hydrolases"/>
    <property type="match status" value="1"/>
</dbReference>
<protein>
    <recommendedName>
        <fullName evidence="2">NACHT domain-containing protein</fullName>
    </recommendedName>
</protein>
<name>A0A9P7D3P9_9AGAM</name>
<dbReference type="OrthoDB" id="2631459at2759"/>
<proteinExistence type="predicted"/>
<gene>
    <name evidence="3" type="ORF">EV702DRAFT_273498</name>
</gene>
<dbReference type="SUPFAM" id="SSF51120">
    <property type="entry name" value="beta-Roll"/>
    <property type="match status" value="1"/>
</dbReference>
<organism evidence="3 4">
    <name type="scientific">Suillus placidus</name>
    <dbReference type="NCBI Taxonomy" id="48579"/>
    <lineage>
        <taxon>Eukaryota</taxon>
        <taxon>Fungi</taxon>
        <taxon>Dikarya</taxon>
        <taxon>Basidiomycota</taxon>
        <taxon>Agaricomycotina</taxon>
        <taxon>Agaricomycetes</taxon>
        <taxon>Agaricomycetidae</taxon>
        <taxon>Boletales</taxon>
        <taxon>Suillineae</taxon>
        <taxon>Suillaceae</taxon>
        <taxon>Suillus</taxon>
    </lineage>
</organism>
<dbReference type="Proteomes" id="UP000714275">
    <property type="component" value="Unassembled WGS sequence"/>
</dbReference>
<evidence type="ECO:0000256" key="1">
    <source>
        <dbReference type="ARBA" id="ARBA00022737"/>
    </source>
</evidence>
<comment type="caution">
    <text evidence="3">The sequence shown here is derived from an EMBL/GenBank/DDBJ whole genome shotgun (WGS) entry which is preliminary data.</text>
</comment>
<dbReference type="InterPro" id="IPR027417">
    <property type="entry name" value="P-loop_NTPase"/>
</dbReference>
<dbReference type="Pfam" id="PF24883">
    <property type="entry name" value="NPHP3_N"/>
    <property type="match status" value="1"/>
</dbReference>
<dbReference type="InterPro" id="IPR007111">
    <property type="entry name" value="NACHT_NTPase"/>
</dbReference>
<evidence type="ECO:0000313" key="3">
    <source>
        <dbReference type="EMBL" id="KAG1777331.1"/>
    </source>
</evidence>
<dbReference type="PANTHER" id="PTHR10039:SF17">
    <property type="entry name" value="FUNGAL STAND N-TERMINAL GOODBYE DOMAIN-CONTAINING PROTEIN-RELATED"/>
    <property type="match status" value="1"/>
</dbReference>
<dbReference type="AlphaFoldDB" id="A0A9P7D3P9"/>
<dbReference type="EMBL" id="JABBWD010000021">
    <property type="protein sequence ID" value="KAG1777331.1"/>
    <property type="molecule type" value="Genomic_DNA"/>
</dbReference>
<dbReference type="Gene3D" id="3.40.50.300">
    <property type="entry name" value="P-loop containing nucleotide triphosphate hydrolases"/>
    <property type="match status" value="1"/>
</dbReference>
<dbReference type="PANTHER" id="PTHR10039">
    <property type="entry name" value="AMELOGENIN"/>
    <property type="match status" value="1"/>
</dbReference>
<evidence type="ECO:0000259" key="2">
    <source>
        <dbReference type="PROSITE" id="PS50837"/>
    </source>
</evidence>
<sequence length="960" mass="109976">MSQELFSSLSQETWEKLSRVAVKGAEYDSPERRPHPKCLQRTRTDLLNHLYASLNNREKSRIIWLHGMAGVGKSAVAFTVAERMRTLSVTDKRLGATFFFSRKHTKRRTTGYFFATLAYQLATNFPSIREDVNRVIREDPALLGPDKSLREQMNALFLRHLRTLRFKLAKSLPVVFVIDAIDECTSETELTDLISLLGEVLHDPNVPAIHILLTSRSESHIREAIQKLDVQLVDEIPGDGTIFSFDGTDVDQDIYVFLEHSFTQLRHRYPGFPQPSGDQLTRLVSRAGRRFIVASTMIEFIVNDNDGYKDPRDRLELMLECTCDFLPGTAVYKLYDLILSTCASPRRAYQYLSTVAALADPLPIAQISKLLGLGQGRDVEAVLVQLRSIMDIPTDNRIPVNFFHSSVCDYASDPSNCGLPEIQIQDITPPHSLLAESSLRLMMRDIPKRTALLDALSELDKQSEAMQFHDPKNFKQSLAFAVQPPEPMRALIGLLWLRGDRGSKLQFWLETLDGRAWLQTQDGKDWLQTQCGYAWLQTQHGSGWLQTQDGLDWLPTRAGRCWLHNGVGRLWLSTEEGLCWLNTPDGREWLQIEDAHSWLQDQAGRNWLQDQGGGDWLQTQGGRVWLQLQGGRDWLQLQDGRVWLQTHSGRVWLYSQGGRKWLMSEDGKNWRQSYDGQEWLQSQGGQEWLQMPSGREWLRSEPGRTWLQSEPGRTWLQTQARPTQLQTQARRNWVQEQKAEALRLFLIDTTSSLSNEGEPNFLRSQGGQEWLQTKDGHSWLQSQDGRDWQSTPEASMWVTTEEFSSTIAAIREYTIIPGLPMLPVFQVIQQFRSLPDFLMFPAFLALKPQDHSTSELPQGRLLPDMEILRAMEAFMAFTQEAREQSQSTSGALNYACQNWAFHLSQAPSLWDDDLNHAFKLFWDRHLLSWLERQWCLKGLQSCLVVLSEGQRLAQAHLQAP</sequence>
<dbReference type="PROSITE" id="PS50837">
    <property type="entry name" value="NACHT"/>
    <property type="match status" value="1"/>
</dbReference>